<dbReference type="GO" id="GO:0006281">
    <property type="term" value="P:DNA repair"/>
    <property type="evidence" value="ECO:0007669"/>
    <property type="project" value="TreeGrafter"/>
</dbReference>
<dbReference type="NCBIfam" id="TIGR01509">
    <property type="entry name" value="HAD-SF-IA-v3"/>
    <property type="match status" value="1"/>
</dbReference>
<dbReference type="SFLD" id="SFLDS00003">
    <property type="entry name" value="Haloacid_Dehalogenase"/>
    <property type="match status" value="1"/>
</dbReference>
<comment type="caution">
    <text evidence="1">The sequence shown here is derived from an EMBL/GenBank/DDBJ whole genome shotgun (WGS) entry which is preliminary data.</text>
</comment>
<dbReference type="Proteomes" id="UP000612899">
    <property type="component" value="Unassembled WGS sequence"/>
</dbReference>
<dbReference type="InterPro" id="IPR023214">
    <property type="entry name" value="HAD_sf"/>
</dbReference>
<dbReference type="InterPro" id="IPR050155">
    <property type="entry name" value="HAD-like_hydrolase_sf"/>
</dbReference>
<dbReference type="Gene3D" id="3.40.50.1000">
    <property type="entry name" value="HAD superfamily/HAD-like"/>
    <property type="match status" value="1"/>
</dbReference>
<dbReference type="PANTHER" id="PTHR43434:SF1">
    <property type="entry name" value="PHOSPHOGLYCOLATE PHOSPHATASE"/>
    <property type="match status" value="1"/>
</dbReference>
<dbReference type="Pfam" id="PF13419">
    <property type="entry name" value="HAD_2"/>
    <property type="match status" value="1"/>
</dbReference>
<dbReference type="GO" id="GO:0005829">
    <property type="term" value="C:cytosol"/>
    <property type="evidence" value="ECO:0007669"/>
    <property type="project" value="TreeGrafter"/>
</dbReference>
<dbReference type="InterPro" id="IPR041492">
    <property type="entry name" value="HAD_2"/>
</dbReference>
<dbReference type="PANTHER" id="PTHR43434">
    <property type="entry name" value="PHOSPHOGLYCOLATE PHOSPHATASE"/>
    <property type="match status" value="1"/>
</dbReference>
<dbReference type="InterPro" id="IPR036412">
    <property type="entry name" value="HAD-like_sf"/>
</dbReference>
<dbReference type="GO" id="GO:0008967">
    <property type="term" value="F:phosphoglycolate phosphatase activity"/>
    <property type="evidence" value="ECO:0007669"/>
    <property type="project" value="TreeGrafter"/>
</dbReference>
<organism evidence="1 2">
    <name type="scientific">Rhizocola hellebori</name>
    <dbReference type="NCBI Taxonomy" id="1392758"/>
    <lineage>
        <taxon>Bacteria</taxon>
        <taxon>Bacillati</taxon>
        <taxon>Actinomycetota</taxon>
        <taxon>Actinomycetes</taxon>
        <taxon>Micromonosporales</taxon>
        <taxon>Micromonosporaceae</taxon>
        <taxon>Rhizocola</taxon>
    </lineage>
</organism>
<dbReference type="InterPro" id="IPR006439">
    <property type="entry name" value="HAD-SF_hydro_IA"/>
</dbReference>
<dbReference type="SUPFAM" id="SSF56784">
    <property type="entry name" value="HAD-like"/>
    <property type="match status" value="1"/>
</dbReference>
<sequence length="232" mass="26390">MPTTHILFDFFGTLVEYDSANGVTSYPKTRELLARWGVELTDEELLSQWREHWMGFEVRSQIDHREFSMVEAAGPFLTILLGRMPGSDEVDEFVAVYIEEWNGGVYHIDGMADWLTELARNYRLVIVSNTHEADLVPGHLRRMGIAGLFDLVVLSVQVGWRKPHPEIYTAAMDRLRLKPENAVFVGDNYLADYVGPSQAGIRAYVIDPLRIMDVPPEHRLGSVFEVAERILG</sequence>
<protein>
    <submittedName>
        <fullName evidence="1">2-haloalkanoic acid dehalogenase</fullName>
    </submittedName>
</protein>
<proteinExistence type="predicted"/>
<reference evidence="1" key="1">
    <citation type="submission" date="2021-01" db="EMBL/GenBank/DDBJ databases">
        <title>Whole genome shotgun sequence of Rhizocola hellebori NBRC 109834.</title>
        <authorList>
            <person name="Komaki H."/>
            <person name="Tamura T."/>
        </authorList>
    </citation>
    <scope>NUCLEOTIDE SEQUENCE</scope>
    <source>
        <strain evidence="1">NBRC 109834</strain>
    </source>
</reference>
<dbReference type="PRINTS" id="PR00413">
    <property type="entry name" value="HADHALOGNASE"/>
</dbReference>
<dbReference type="Gene3D" id="1.10.150.240">
    <property type="entry name" value="Putative phosphatase, domain 2"/>
    <property type="match status" value="1"/>
</dbReference>
<accession>A0A8J3Q782</accession>
<evidence type="ECO:0000313" key="1">
    <source>
        <dbReference type="EMBL" id="GIH04652.1"/>
    </source>
</evidence>
<keyword evidence="2" id="KW-1185">Reference proteome</keyword>
<dbReference type="InterPro" id="IPR023198">
    <property type="entry name" value="PGP-like_dom2"/>
</dbReference>
<gene>
    <name evidence="1" type="ORF">Rhe02_27190</name>
</gene>
<dbReference type="AlphaFoldDB" id="A0A8J3Q782"/>
<dbReference type="NCBIfam" id="TIGR01549">
    <property type="entry name" value="HAD-SF-IA-v1"/>
    <property type="match status" value="1"/>
</dbReference>
<evidence type="ECO:0000313" key="2">
    <source>
        <dbReference type="Proteomes" id="UP000612899"/>
    </source>
</evidence>
<dbReference type="RefSeq" id="WP_203908533.1">
    <property type="nucleotide sequence ID" value="NZ_BONY01000014.1"/>
</dbReference>
<dbReference type="SFLD" id="SFLDG01129">
    <property type="entry name" value="C1.5:_HAD__Beta-PGM__Phosphata"/>
    <property type="match status" value="1"/>
</dbReference>
<dbReference type="EMBL" id="BONY01000014">
    <property type="protein sequence ID" value="GIH04652.1"/>
    <property type="molecule type" value="Genomic_DNA"/>
</dbReference>
<name>A0A8J3Q782_9ACTN</name>